<dbReference type="RefSeq" id="WP_160822407.1">
    <property type="nucleotide sequence ID" value="NZ_JBHSXS010000014.1"/>
</dbReference>
<evidence type="ECO:0000259" key="3">
    <source>
        <dbReference type="Pfam" id="PF17853"/>
    </source>
</evidence>
<keyword evidence="5" id="KW-1185">Reference proteome</keyword>
<dbReference type="Proteomes" id="UP001596380">
    <property type="component" value="Unassembled WGS sequence"/>
</dbReference>
<comment type="similarity">
    <text evidence="1">Belongs to the CdaR family.</text>
</comment>
<organism evidence="4 5">
    <name type="scientific">Actinomadura yumaensis</name>
    <dbReference type="NCBI Taxonomy" id="111807"/>
    <lineage>
        <taxon>Bacteria</taxon>
        <taxon>Bacillati</taxon>
        <taxon>Actinomycetota</taxon>
        <taxon>Actinomycetes</taxon>
        <taxon>Streptosporangiales</taxon>
        <taxon>Thermomonosporaceae</taxon>
        <taxon>Actinomadura</taxon>
    </lineage>
</organism>
<dbReference type="PANTHER" id="PTHR33744:SF1">
    <property type="entry name" value="DNA-BINDING TRANSCRIPTIONAL ACTIVATOR ADER"/>
    <property type="match status" value="1"/>
</dbReference>
<comment type="caution">
    <text evidence="4">The sequence shown here is derived from an EMBL/GenBank/DDBJ whole genome shotgun (WGS) entry which is preliminary data.</text>
</comment>
<evidence type="ECO:0000259" key="2">
    <source>
        <dbReference type="Pfam" id="PF13556"/>
    </source>
</evidence>
<gene>
    <name evidence="4" type="ORF">ACFQKB_22755</name>
</gene>
<proteinExistence type="inferred from homology"/>
<dbReference type="EMBL" id="JBHSXS010000014">
    <property type="protein sequence ID" value="MFC6882594.1"/>
    <property type="molecule type" value="Genomic_DNA"/>
</dbReference>
<reference evidence="5" key="1">
    <citation type="journal article" date="2019" name="Int. J. Syst. Evol. Microbiol.">
        <title>The Global Catalogue of Microorganisms (GCM) 10K type strain sequencing project: providing services to taxonomists for standard genome sequencing and annotation.</title>
        <authorList>
            <consortium name="The Broad Institute Genomics Platform"/>
            <consortium name="The Broad Institute Genome Sequencing Center for Infectious Disease"/>
            <person name="Wu L."/>
            <person name="Ma J."/>
        </authorList>
    </citation>
    <scope>NUCLEOTIDE SEQUENCE [LARGE SCALE GENOMIC DNA]</scope>
    <source>
        <strain evidence="5">JCM 3369</strain>
    </source>
</reference>
<name>A0ABW2CPF8_9ACTN</name>
<evidence type="ECO:0000313" key="5">
    <source>
        <dbReference type="Proteomes" id="UP001596380"/>
    </source>
</evidence>
<dbReference type="InterPro" id="IPR042070">
    <property type="entry name" value="PucR_C-HTH_sf"/>
</dbReference>
<dbReference type="Pfam" id="PF13556">
    <property type="entry name" value="HTH_30"/>
    <property type="match status" value="1"/>
</dbReference>
<dbReference type="Pfam" id="PF17853">
    <property type="entry name" value="GGDEF_2"/>
    <property type="match status" value="1"/>
</dbReference>
<feature type="domain" description="CdaR GGDEF-like" evidence="3">
    <location>
        <begin position="173"/>
        <end position="269"/>
    </location>
</feature>
<dbReference type="InterPro" id="IPR041522">
    <property type="entry name" value="CdaR_GGDEF"/>
</dbReference>
<evidence type="ECO:0000313" key="4">
    <source>
        <dbReference type="EMBL" id="MFC6882594.1"/>
    </source>
</evidence>
<dbReference type="PANTHER" id="PTHR33744">
    <property type="entry name" value="CARBOHYDRATE DIACID REGULATOR"/>
    <property type="match status" value="1"/>
</dbReference>
<accession>A0ABW2CPF8</accession>
<dbReference type="InterPro" id="IPR051448">
    <property type="entry name" value="CdaR-like_regulators"/>
</dbReference>
<protein>
    <submittedName>
        <fullName evidence="4">PucR family transcriptional regulator</fullName>
    </submittedName>
</protein>
<sequence length="384" mass="41821">MEPQDLVESLAARLGRAVVLYDASLNLVAFSAQDGETDEPRRTIVLARNASAAARALIRESGASRASAPVRIPPYEPTGARGRVVYAVRHRGHPHGYLTYIDDAPAETPVPPADAAALDAVHDDLGRALARRLLRERRARTRAGRLLDELLSDEPSRHQAAEALLDESLIAAAPPYVVAVVRPGLDHRPRASEVRLAIEESLNDLTAFSPRPFPWTMRGDHGVLVVPHDAPTALDRLAASLQGMVVGASAPHPTLHETRDGYREALTSAETARRTRETPLVHWADTGVNRLLVRLPLDRLTRADLPQAVQTLLEAGNGLPETLESYLDHACDAQATARTLTIHRSTLYYRLGRIKSLTGADLTNGTQRLELHLALKVATLATLY</sequence>
<dbReference type="Gene3D" id="1.10.10.2840">
    <property type="entry name" value="PucR C-terminal helix-turn-helix domain"/>
    <property type="match status" value="1"/>
</dbReference>
<dbReference type="InterPro" id="IPR025736">
    <property type="entry name" value="PucR_C-HTH_dom"/>
</dbReference>
<evidence type="ECO:0000256" key="1">
    <source>
        <dbReference type="ARBA" id="ARBA00006754"/>
    </source>
</evidence>
<feature type="domain" description="PucR C-terminal helix-turn-helix" evidence="2">
    <location>
        <begin position="321"/>
        <end position="377"/>
    </location>
</feature>